<dbReference type="InterPro" id="IPR002223">
    <property type="entry name" value="Kunitz_BPTI"/>
</dbReference>
<dbReference type="InterPro" id="IPR008197">
    <property type="entry name" value="WAP_dom"/>
</dbReference>
<dbReference type="SUPFAM" id="SSF57362">
    <property type="entry name" value="BPTI-like"/>
    <property type="match status" value="1"/>
</dbReference>
<keyword evidence="7" id="KW-1185">Reference proteome</keyword>
<dbReference type="Pfam" id="PF00086">
    <property type="entry name" value="Thyroglobulin_1"/>
    <property type="match status" value="1"/>
</dbReference>
<feature type="domain" description="Thyroglobulin type-1" evidence="4">
    <location>
        <begin position="747"/>
        <end position="803"/>
    </location>
</feature>
<protein>
    <submittedName>
        <fullName evidence="6">Uncharacterized protein</fullName>
    </submittedName>
</protein>
<evidence type="ECO:0000259" key="3">
    <source>
        <dbReference type="PROSITE" id="PS50279"/>
    </source>
</evidence>
<dbReference type="EMBL" id="JARBDR010000919">
    <property type="protein sequence ID" value="KAJ8300216.1"/>
    <property type="molecule type" value="Genomic_DNA"/>
</dbReference>
<dbReference type="CDD" id="cd00199">
    <property type="entry name" value="WAP"/>
    <property type="match status" value="2"/>
</dbReference>
<dbReference type="Gene3D" id="4.10.75.10">
    <property type="entry name" value="Elafin-like"/>
    <property type="match status" value="3"/>
</dbReference>
<keyword evidence="1" id="KW-1015">Disulfide bond</keyword>
<dbReference type="Gene3D" id="4.10.800.10">
    <property type="entry name" value="Thyroglobulin type-1"/>
    <property type="match status" value="1"/>
</dbReference>
<feature type="domain" description="WAP" evidence="5">
    <location>
        <begin position="242"/>
        <end position="296"/>
    </location>
</feature>
<evidence type="ECO:0000313" key="7">
    <source>
        <dbReference type="Proteomes" id="UP001217089"/>
    </source>
</evidence>
<dbReference type="PANTHER" id="PTHR14131:SF5">
    <property type="entry name" value="ANOSMIN-1"/>
    <property type="match status" value="1"/>
</dbReference>
<dbReference type="CDD" id="cd00191">
    <property type="entry name" value="TY"/>
    <property type="match status" value="1"/>
</dbReference>
<dbReference type="PROSITE" id="PS00484">
    <property type="entry name" value="THYROGLOBULIN_1_1"/>
    <property type="match status" value="1"/>
</dbReference>
<dbReference type="SMART" id="SM00131">
    <property type="entry name" value="KU"/>
    <property type="match status" value="1"/>
</dbReference>
<accession>A0ABQ9E477</accession>
<dbReference type="InterPro" id="IPR036857">
    <property type="entry name" value="Thyroglobulin_1_sf"/>
</dbReference>
<name>A0ABQ9E477_TEGGR</name>
<feature type="domain" description="BPTI/Kunitz inhibitor" evidence="3">
    <location>
        <begin position="700"/>
        <end position="750"/>
    </location>
</feature>
<dbReference type="PROSITE" id="PS51162">
    <property type="entry name" value="THYROGLOBULIN_1_2"/>
    <property type="match status" value="1"/>
</dbReference>
<comment type="caution">
    <text evidence="2">Lacks conserved residue(s) required for the propagation of feature annotation.</text>
</comment>
<dbReference type="InterPro" id="IPR042447">
    <property type="entry name" value="Anosmin-1"/>
</dbReference>
<dbReference type="InterPro" id="IPR000716">
    <property type="entry name" value="Thyroglobulin_1"/>
</dbReference>
<dbReference type="SUPFAM" id="SSF57256">
    <property type="entry name" value="Elafin-like"/>
    <property type="match status" value="3"/>
</dbReference>
<dbReference type="PROSITE" id="PS00280">
    <property type="entry name" value="BPTI_KUNITZ_1"/>
    <property type="match status" value="1"/>
</dbReference>
<dbReference type="SMART" id="SM00211">
    <property type="entry name" value="TY"/>
    <property type="match status" value="1"/>
</dbReference>
<dbReference type="Proteomes" id="UP001217089">
    <property type="component" value="Unassembled WGS sequence"/>
</dbReference>
<evidence type="ECO:0000256" key="1">
    <source>
        <dbReference type="ARBA" id="ARBA00023157"/>
    </source>
</evidence>
<organism evidence="6 7">
    <name type="scientific">Tegillarca granosa</name>
    <name type="common">Malaysian cockle</name>
    <name type="synonym">Anadara granosa</name>
    <dbReference type="NCBI Taxonomy" id="220873"/>
    <lineage>
        <taxon>Eukaryota</taxon>
        <taxon>Metazoa</taxon>
        <taxon>Spiralia</taxon>
        <taxon>Lophotrochozoa</taxon>
        <taxon>Mollusca</taxon>
        <taxon>Bivalvia</taxon>
        <taxon>Autobranchia</taxon>
        <taxon>Pteriomorphia</taxon>
        <taxon>Arcoida</taxon>
        <taxon>Arcoidea</taxon>
        <taxon>Arcidae</taxon>
        <taxon>Tegillarca</taxon>
    </lineage>
</organism>
<dbReference type="PROSITE" id="PS50279">
    <property type="entry name" value="BPTI_KUNITZ_2"/>
    <property type="match status" value="1"/>
</dbReference>
<dbReference type="Gene3D" id="4.10.410.10">
    <property type="entry name" value="Pancreatic trypsin inhibitor Kunitz domain"/>
    <property type="match status" value="1"/>
</dbReference>
<dbReference type="Pfam" id="PF00014">
    <property type="entry name" value="Kunitz_BPTI"/>
    <property type="match status" value="1"/>
</dbReference>
<dbReference type="Pfam" id="PF00095">
    <property type="entry name" value="WAP"/>
    <property type="match status" value="3"/>
</dbReference>
<dbReference type="SUPFAM" id="SSF48726">
    <property type="entry name" value="Immunoglobulin"/>
    <property type="match status" value="1"/>
</dbReference>
<reference evidence="6 7" key="1">
    <citation type="submission" date="2022-12" db="EMBL/GenBank/DDBJ databases">
        <title>Chromosome-level genome of Tegillarca granosa.</title>
        <authorList>
            <person name="Kim J."/>
        </authorList>
    </citation>
    <scope>NUCLEOTIDE SEQUENCE [LARGE SCALE GENOMIC DNA]</scope>
    <source>
        <strain evidence="6">Teg-2019</strain>
        <tissue evidence="6">Adductor muscle</tissue>
    </source>
</reference>
<feature type="domain" description="WAP" evidence="5">
    <location>
        <begin position="7"/>
        <end position="55"/>
    </location>
</feature>
<evidence type="ECO:0000256" key="2">
    <source>
        <dbReference type="PROSITE-ProRule" id="PRU00500"/>
    </source>
</evidence>
<dbReference type="Gene3D" id="2.60.40.10">
    <property type="entry name" value="Immunoglobulins"/>
    <property type="match status" value="1"/>
</dbReference>
<dbReference type="InterPro" id="IPR013783">
    <property type="entry name" value="Ig-like_fold"/>
</dbReference>
<dbReference type="CDD" id="cd00109">
    <property type="entry name" value="Kunitz-type"/>
    <property type="match status" value="1"/>
</dbReference>
<dbReference type="PRINTS" id="PR00759">
    <property type="entry name" value="BASICPTASE"/>
</dbReference>
<dbReference type="SMART" id="SM00217">
    <property type="entry name" value="WAP"/>
    <property type="match status" value="3"/>
</dbReference>
<dbReference type="InterPro" id="IPR036179">
    <property type="entry name" value="Ig-like_dom_sf"/>
</dbReference>
<proteinExistence type="predicted"/>
<dbReference type="InterPro" id="IPR036880">
    <property type="entry name" value="Kunitz_BPTI_sf"/>
</dbReference>
<evidence type="ECO:0000259" key="4">
    <source>
        <dbReference type="PROSITE" id="PS51162"/>
    </source>
</evidence>
<comment type="caution">
    <text evidence="6">The sequence shown here is derived from an EMBL/GenBank/DDBJ whole genome shotgun (WGS) entry which is preliminary data.</text>
</comment>
<gene>
    <name evidence="6" type="ORF">KUTeg_021735</name>
</gene>
<dbReference type="InterPro" id="IPR020901">
    <property type="entry name" value="Prtase_inh_Kunz-CS"/>
</dbReference>
<dbReference type="SUPFAM" id="SSF57610">
    <property type="entry name" value="Thyroglobulin type-1 domain"/>
    <property type="match status" value="1"/>
</dbReference>
<feature type="non-terminal residue" evidence="6">
    <location>
        <position position="834"/>
    </location>
</feature>
<dbReference type="InterPro" id="IPR036645">
    <property type="entry name" value="Elafin-like_sf"/>
</dbReference>
<sequence>MDIEHEVRVKIGKCPKPTNDVTDTSCVKECEIDEDCDGYKKCCNAGCSQTCLMPNFTKCNSDYLNEAHTYKNGTEITCNRDSDCLCDIHPEVGVLGKVNGFANTRLKIEKNVKGFPGLIVSWKRGDIYLPIKGPRHFIAANGSLVFLAVHVSDSGNYTLVGSPGTHSFSTSSKTEVEVFERVAGNCPIVKSEMLDCFSIRSQNKKCKTDDDCNKHELCCNVGCGLFCTKPGTFIKSPSKLKGASKPGVCPAVSINGTCSAAGVEKNNQCKSDRECSGIQKCCINHNGCFYQCLDPRENSSVSAENQQTIGNNICPNNVPAQCCDLTLCLRHQCPNDPNAVCRINPCNGCKVEYFDLLNNKVNCESGEYIHKPRFPLILEWQALKNLEIECNQGLNISLEIKYNQGINISLEIKCNQGINISLEIKCNQGINISLEIECNQGINISLEIKCNQGLNISLEIKCNQCINISLEIECNQGLNINLEIKCNQGLNINLEIKCNQGINISLEMKCNQCINISLEMECNQGLNINLEIKCNQGFNISLEMKCNQGINISLEMKCNQGLNSNLEIKCNQGLNMSFEATELKINVPSNLLVYFQIKSQKKSVMASCPTIVILNLKVCATGDDKYMIHIIWQVENLLIHILTVQTFVLYLVTEEHIKGDNAILTVQIFVIYLVTYKGREVMQCDLFTYLISDTYSTDICYLPSYRGPCKANITRYYFNNSTKTCEKFMFGGCHSNGNNFVTEKDCNTVCVERKIGNIEDVFIPQCTKDGSFAYKQCHGAVCFCVNDNGNYQPGTIQVGHTDCQTNGTTSVGVNGKTPVICSLMYRRDDLHMCL</sequence>
<dbReference type="PANTHER" id="PTHR14131">
    <property type="entry name" value="ANOSMIN"/>
    <property type="match status" value="1"/>
</dbReference>
<evidence type="ECO:0000259" key="5">
    <source>
        <dbReference type="PROSITE" id="PS51390"/>
    </source>
</evidence>
<evidence type="ECO:0000313" key="6">
    <source>
        <dbReference type="EMBL" id="KAJ8300216.1"/>
    </source>
</evidence>
<dbReference type="PROSITE" id="PS51390">
    <property type="entry name" value="WAP"/>
    <property type="match status" value="2"/>
</dbReference>